<organism evidence="14 15">
    <name type="scientific">Candidatus Faecalibacterium intestinigallinarum</name>
    <dbReference type="NCBI Taxonomy" id="2838581"/>
    <lineage>
        <taxon>Bacteria</taxon>
        <taxon>Bacillati</taxon>
        <taxon>Bacillota</taxon>
        <taxon>Clostridia</taxon>
        <taxon>Eubacteriales</taxon>
        <taxon>Oscillospiraceae</taxon>
        <taxon>Faecalibacterium</taxon>
    </lineage>
</organism>
<keyword evidence="8" id="KW-0067">ATP-binding</keyword>
<dbReference type="Proteomes" id="UP000823933">
    <property type="component" value="Unassembled WGS sequence"/>
</dbReference>
<dbReference type="GO" id="GO:0005524">
    <property type="term" value="F:ATP binding"/>
    <property type="evidence" value="ECO:0007669"/>
    <property type="project" value="UniProtKB-KW"/>
</dbReference>
<dbReference type="EMBL" id="DXHQ01000002">
    <property type="protein sequence ID" value="HIW07792.1"/>
    <property type="molecule type" value="Genomic_DNA"/>
</dbReference>
<comment type="caution">
    <text evidence="14">The sequence shown here is derived from an EMBL/GenBank/DDBJ whole genome shotgun (WGS) entry which is preliminary data.</text>
</comment>
<evidence type="ECO:0000256" key="11">
    <source>
        <dbReference type="ARBA" id="ARBA00023136"/>
    </source>
</evidence>
<keyword evidence="5 12" id="KW-0812">Transmembrane</keyword>
<evidence type="ECO:0000256" key="4">
    <source>
        <dbReference type="ARBA" id="ARBA00022679"/>
    </source>
</evidence>
<keyword evidence="4" id="KW-0808">Transferase</keyword>
<gene>
    <name evidence="14" type="ORF">H9890_00100</name>
</gene>
<name>A0A9D1Q734_9FIRM</name>
<dbReference type="GO" id="GO:0005886">
    <property type="term" value="C:plasma membrane"/>
    <property type="evidence" value="ECO:0007669"/>
    <property type="project" value="UniProtKB-SubCell"/>
</dbReference>
<evidence type="ECO:0000256" key="6">
    <source>
        <dbReference type="ARBA" id="ARBA00022741"/>
    </source>
</evidence>
<evidence type="ECO:0000256" key="2">
    <source>
        <dbReference type="ARBA" id="ARBA00022475"/>
    </source>
</evidence>
<keyword evidence="7 14" id="KW-0418">Kinase</keyword>
<evidence type="ECO:0000256" key="10">
    <source>
        <dbReference type="ARBA" id="ARBA00023012"/>
    </source>
</evidence>
<evidence type="ECO:0000313" key="14">
    <source>
        <dbReference type="EMBL" id="HIW07792.1"/>
    </source>
</evidence>
<feature type="transmembrane region" description="Helical" evidence="12">
    <location>
        <begin position="264"/>
        <end position="288"/>
    </location>
</feature>
<evidence type="ECO:0000256" key="3">
    <source>
        <dbReference type="ARBA" id="ARBA00022553"/>
    </source>
</evidence>
<evidence type="ECO:0000256" key="1">
    <source>
        <dbReference type="ARBA" id="ARBA00004651"/>
    </source>
</evidence>
<evidence type="ECO:0000256" key="12">
    <source>
        <dbReference type="SAM" id="Phobius"/>
    </source>
</evidence>
<feature type="domain" description="Signal transduction histidine kinase internal region" evidence="13">
    <location>
        <begin position="355"/>
        <end position="425"/>
    </location>
</feature>
<dbReference type="AlphaFoldDB" id="A0A9D1Q734"/>
<keyword evidence="9 12" id="KW-1133">Transmembrane helix</keyword>
<protein>
    <submittedName>
        <fullName evidence="14">Histidine kinase</fullName>
    </submittedName>
</protein>
<keyword evidence="6" id="KW-0547">Nucleotide-binding</keyword>
<dbReference type="GO" id="GO:0000155">
    <property type="term" value="F:phosphorelay sensor kinase activity"/>
    <property type="evidence" value="ECO:0007669"/>
    <property type="project" value="InterPro"/>
</dbReference>
<reference evidence="14" key="1">
    <citation type="journal article" date="2021" name="PeerJ">
        <title>Extensive microbial diversity within the chicken gut microbiome revealed by metagenomics and culture.</title>
        <authorList>
            <person name="Gilroy R."/>
            <person name="Ravi A."/>
            <person name="Getino M."/>
            <person name="Pursley I."/>
            <person name="Horton D.L."/>
            <person name="Alikhan N.F."/>
            <person name="Baker D."/>
            <person name="Gharbi K."/>
            <person name="Hall N."/>
            <person name="Watson M."/>
            <person name="Adriaenssens E.M."/>
            <person name="Foster-Nyarko E."/>
            <person name="Jarju S."/>
            <person name="Secka A."/>
            <person name="Antonio M."/>
            <person name="Oren A."/>
            <person name="Chaudhuri R.R."/>
            <person name="La Ragione R."/>
            <person name="Hildebrand F."/>
            <person name="Pallen M.J."/>
        </authorList>
    </citation>
    <scope>NUCLEOTIDE SEQUENCE</scope>
    <source>
        <strain evidence="14">ChiHcolR34-3080</strain>
    </source>
</reference>
<proteinExistence type="predicted"/>
<evidence type="ECO:0000256" key="7">
    <source>
        <dbReference type="ARBA" id="ARBA00022777"/>
    </source>
</evidence>
<comment type="subcellular location">
    <subcellularLocation>
        <location evidence="1">Cell membrane</location>
        <topology evidence="1">Multi-pass membrane protein</topology>
    </subcellularLocation>
</comment>
<dbReference type="SUPFAM" id="SSF55874">
    <property type="entry name" value="ATPase domain of HSP90 chaperone/DNA topoisomerase II/histidine kinase"/>
    <property type="match status" value="1"/>
</dbReference>
<evidence type="ECO:0000256" key="9">
    <source>
        <dbReference type="ARBA" id="ARBA00022989"/>
    </source>
</evidence>
<accession>A0A9D1Q734</accession>
<keyword evidence="2" id="KW-1003">Cell membrane</keyword>
<evidence type="ECO:0000313" key="15">
    <source>
        <dbReference type="Proteomes" id="UP000823933"/>
    </source>
</evidence>
<keyword evidence="11 12" id="KW-0472">Membrane</keyword>
<evidence type="ECO:0000256" key="5">
    <source>
        <dbReference type="ARBA" id="ARBA00022692"/>
    </source>
</evidence>
<dbReference type="InterPro" id="IPR050640">
    <property type="entry name" value="Bact_2-comp_sensor_kinase"/>
</dbReference>
<dbReference type="InterPro" id="IPR010559">
    <property type="entry name" value="Sig_transdc_His_kin_internal"/>
</dbReference>
<sequence length="578" mass="64348">MRKDRQAGTVRGRLLMLTLALLAAFTLLLAVYGSVMVGDLRERMLLEAEEPLQSYMQEFHNRKESMEQYLSYLAVTNDTFQNLSGQTSREALYLASDALQNELAAMAGMSGGEYLVALYHTGLDFMLAARQSVNLKDELALLEERGFRQALQAELRQRGQPADRWFCVQAGDEVLYVRVAQYKQILCCVACPLSGLLSAAPAGADAVTALYYEGQPLFDAQTPFALPGTPGRAVFQSGYLVAQASEDGLTLARFTPQPAGFTGALPLLLIALAAAVLLIFALGVAYLWNGFYRPVARLAATMEGLQNSSLTPDVLDHVYSGAEFRQMNAALKNLLSQITEWKVKAYEKELERRDAQLQYLRSQIRPHFYLNCLKNLYAMAQVSTPEKMQESIRYLSVHMRYIFSDHAQLTTLGKELELCRNYMALFSSMNVTYPIQCSVEVEPALREKAIPPVTLLSLVENCVKYSFRQDRPLKILLTACLLEGEEGAPLLNVSVRDNGGGFAPEWLDRFNHLESGAGGEGHVGMTNLVRRCRELYGEAFHIAFYNGMEDDEYCGACVDLFIPDEKGESLQDEIADRG</sequence>
<dbReference type="Pfam" id="PF06580">
    <property type="entry name" value="His_kinase"/>
    <property type="match status" value="1"/>
</dbReference>
<evidence type="ECO:0000259" key="13">
    <source>
        <dbReference type="Pfam" id="PF06580"/>
    </source>
</evidence>
<dbReference type="InterPro" id="IPR036890">
    <property type="entry name" value="HATPase_C_sf"/>
</dbReference>
<reference evidence="14" key="2">
    <citation type="submission" date="2021-04" db="EMBL/GenBank/DDBJ databases">
        <authorList>
            <person name="Gilroy R."/>
        </authorList>
    </citation>
    <scope>NUCLEOTIDE SEQUENCE</scope>
    <source>
        <strain evidence="14">ChiHcolR34-3080</strain>
    </source>
</reference>
<dbReference type="Gene3D" id="3.30.565.10">
    <property type="entry name" value="Histidine kinase-like ATPase, C-terminal domain"/>
    <property type="match status" value="1"/>
</dbReference>
<evidence type="ECO:0000256" key="8">
    <source>
        <dbReference type="ARBA" id="ARBA00022840"/>
    </source>
</evidence>
<keyword evidence="3" id="KW-0597">Phosphoprotein</keyword>
<keyword evidence="10" id="KW-0902">Two-component regulatory system</keyword>
<dbReference type="PANTHER" id="PTHR34220">
    <property type="entry name" value="SENSOR HISTIDINE KINASE YPDA"/>
    <property type="match status" value="1"/>
</dbReference>
<dbReference type="PANTHER" id="PTHR34220:SF11">
    <property type="entry name" value="SENSOR PROTEIN KINASE HPTS"/>
    <property type="match status" value="1"/>
</dbReference>